<evidence type="ECO:0000313" key="4">
    <source>
        <dbReference type="EMBL" id="KAJ3124376.1"/>
    </source>
</evidence>
<dbReference type="Gene3D" id="3.40.50.1010">
    <property type="entry name" value="5'-nuclease"/>
    <property type="match status" value="1"/>
</dbReference>
<evidence type="ECO:0000256" key="1">
    <source>
        <dbReference type="SAM" id="MobiDB-lite"/>
    </source>
</evidence>
<feature type="region of interest" description="Disordered" evidence="1">
    <location>
        <begin position="459"/>
        <end position="490"/>
    </location>
</feature>
<comment type="caution">
    <text evidence="4">The sequence shown here is derived from an EMBL/GenBank/DDBJ whole genome shotgun (WGS) entry which is preliminary data.</text>
</comment>
<dbReference type="GO" id="GO:0005777">
    <property type="term" value="C:peroxisome"/>
    <property type="evidence" value="ECO:0007669"/>
    <property type="project" value="InterPro"/>
</dbReference>
<dbReference type="GO" id="GO:0010468">
    <property type="term" value="P:regulation of gene expression"/>
    <property type="evidence" value="ECO:0007669"/>
    <property type="project" value="InterPro"/>
</dbReference>
<evidence type="ECO:0000259" key="2">
    <source>
        <dbReference type="Pfam" id="PF01936"/>
    </source>
</evidence>
<feature type="compositionally biased region" description="Polar residues" evidence="1">
    <location>
        <begin position="470"/>
        <end position="483"/>
    </location>
</feature>
<dbReference type="CDD" id="cd10910">
    <property type="entry name" value="PIN_limkain_b1_N_like"/>
    <property type="match status" value="1"/>
</dbReference>
<dbReference type="InterPro" id="IPR014756">
    <property type="entry name" value="Ig_E-set"/>
</dbReference>
<dbReference type="InterPro" id="IPR024768">
    <property type="entry name" value="Marf1"/>
</dbReference>
<keyword evidence="5" id="KW-1185">Reference proteome</keyword>
<evidence type="ECO:0000313" key="5">
    <source>
        <dbReference type="Proteomes" id="UP001211907"/>
    </source>
</evidence>
<reference evidence="4" key="1">
    <citation type="submission" date="2020-05" db="EMBL/GenBank/DDBJ databases">
        <title>Phylogenomic resolution of chytrid fungi.</title>
        <authorList>
            <person name="Stajich J.E."/>
            <person name="Amses K."/>
            <person name="Simmons R."/>
            <person name="Seto K."/>
            <person name="Myers J."/>
            <person name="Bonds A."/>
            <person name="Quandt C.A."/>
            <person name="Barry K."/>
            <person name="Liu P."/>
            <person name="Grigoriev I."/>
            <person name="Longcore J.E."/>
            <person name="James T.Y."/>
        </authorList>
    </citation>
    <scope>NUCLEOTIDE SEQUENCE</scope>
    <source>
        <strain evidence="4">JEL0513</strain>
    </source>
</reference>
<dbReference type="PANTHER" id="PTHR14379:SF3">
    <property type="entry name" value="MEIOSIS REGULATOR AND MRNA STABILITY FACTOR 1"/>
    <property type="match status" value="1"/>
</dbReference>
<dbReference type="Gene3D" id="2.60.40.10">
    <property type="entry name" value="Immunoglobulins"/>
    <property type="match status" value="1"/>
</dbReference>
<dbReference type="InterPro" id="IPR013783">
    <property type="entry name" value="Ig-like_fold"/>
</dbReference>
<dbReference type="PANTHER" id="PTHR14379">
    <property type="entry name" value="LIMKAIN B LKAP"/>
    <property type="match status" value="1"/>
</dbReference>
<dbReference type="EMBL" id="JADGJH010000675">
    <property type="protein sequence ID" value="KAJ3124376.1"/>
    <property type="molecule type" value="Genomic_DNA"/>
</dbReference>
<accession>A0AAD5XH38</accession>
<feature type="domain" description="NYN" evidence="2">
    <location>
        <begin position="11"/>
        <end position="148"/>
    </location>
</feature>
<dbReference type="InterPro" id="IPR021139">
    <property type="entry name" value="NYN"/>
</dbReference>
<gene>
    <name evidence="4" type="ORF">HK100_011255</name>
</gene>
<dbReference type="GO" id="GO:1905762">
    <property type="term" value="F:CCR4-NOT complex binding"/>
    <property type="evidence" value="ECO:0007669"/>
    <property type="project" value="TreeGrafter"/>
</dbReference>
<evidence type="ECO:0000259" key="3">
    <source>
        <dbReference type="Pfam" id="PF16561"/>
    </source>
</evidence>
<dbReference type="SUPFAM" id="SSF81296">
    <property type="entry name" value="E set domains"/>
    <property type="match status" value="1"/>
</dbReference>
<dbReference type="AlphaFoldDB" id="A0AAD5XH38"/>
<protein>
    <recommendedName>
        <fullName evidence="6">NYN domain-containing protein</fullName>
    </recommendedName>
</protein>
<dbReference type="Proteomes" id="UP001211907">
    <property type="component" value="Unassembled WGS sequence"/>
</dbReference>
<dbReference type="InterPro" id="IPR032640">
    <property type="entry name" value="AMPK1_CBM"/>
</dbReference>
<name>A0AAD5XH38_9FUNG</name>
<dbReference type="Pfam" id="PF16561">
    <property type="entry name" value="AMPK1_CBM"/>
    <property type="match status" value="1"/>
</dbReference>
<organism evidence="4 5">
    <name type="scientific">Physocladia obscura</name>
    <dbReference type="NCBI Taxonomy" id="109957"/>
    <lineage>
        <taxon>Eukaryota</taxon>
        <taxon>Fungi</taxon>
        <taxon>Fungi incertae sedis</taxon>
        <taxon>Chytridiomycota</taxon>
        <taxon>Chytridiomycota incertae sedis</taxon>
        <taxon>Chytridiomycetes</taxon>
        <taxon>Chytridiales</taxon>
        <taxon>Chytriomycetaceae</taxon>
        <taxon>Physocladia</taxon>
    </lineage>
</organism>
<feature type="domain" description="AMP-activated protein kinase glycogen-binding" evidence="3">
    <location>
        <begin position="687"/>
        <end position="758"/>
    </location>
</feature>
<dbReference type="GO" id="GO:0004540">
    <property type="term" value="F:RNA nuclease activity"/>
    <property type="evidence" value="ECO:0007669"/>
    <property type="project" value="InterPro"/>
</dbReference>
<dbReference type="Pfam" id="PF01936">
    <property type="entry name" value="NYN"/>
    <property type="match status" value="1"/>
</dbReference>
<dbReference type="CDD" id="cd02859">
    <property type="entry name" value="E_set_AMPKbeta_like_N"/>
    <property type="match status" value="1"/>
</dbReference>
<sequence>MTAETQSDETVSVYWDIENCACPASIRGILIVRRIKDFLKSKNLVLLEIRAIGDISKINAVSQTELQESGVVLQNVSSGKPNAADISILGEIMKLIYYRRPPHTIVLISGDRDFSVVLNFLETVGYRVILIHSKQISDVLRMSVRETIQWTEMLQGSPLFPSPFVPSLHSNNTRILDTAISPVAAAMYQKTTHTRSPPVILSQTQKTEFLYPKSPERVLMLLREIKHCCHKNANKKVRFSDIPKFVAPACGFANSRQFIEWAARYKYITILDNDSVDIEPLGYKIIDKFHGKEVKRILCRAPVMEKISDQFRLIIECLFEIVSDGTDVNVTDLINLLELNFKRIKSFNFLNSKDYFNAALQRGIISINSSGSTVSVVTELAANGIFEPLVQAICIRGPNGVHQSKLGSDSTKFGWKELGYDRFSDYLHAAVEARVVTVSYDVLQKDSIVEISKTSQNIGPNDLSHEVPKLSSSPPHTFPQSMGPQILPATTKLPNNSAQINTVFNPLIKAICARGSSAAQSILGADAVKYEFGWKELGYVRFSEYLKAAVDAGVVTMEYDAAQKDNIVSVSNTSRDGCAPISTVFQPLVQAFRTRGVNSISQSILGSDSARFGIKEMGFSRFSAYLQAAIDAGIVTKYNLSTIDFTVELSTAIQNMDEAFVLTSANVSKDEEIKAEKLAEGKTEVIETDFVWKCGGEKVFLKGSWDSWDKQIDLLKYEDGFRVKLALLPGVYEYKFIVDGVWIADFEKPLIPEHGNNMIHV</sequence>
<proteinExistence type="predicted"/>
<evidence type="ECO:0008006" key="6">
    <source>
        <dbReference type="Google" id="ProtNLM"/>
    </source>
</evidence>